<proteinExistence type="inferred from homology"/>
<evidence type="ECO:0000259" key="2">
    <source>
        <dbReference type="Pfam" id="PF01425"/>
    </source>
</evidence>
<dbReference type="InterPro" id="IPR000120">
    <property type="entry name" value="Amidase"/>
</dbReference>
<sequence length="457" mass="46279">MSAAAWTLTATALHAGFAAGETTPGAALQSCLDRLAAVNPRLNAVIALDAAGAREAAAASDARWAAGQPLGPLDGVPITVKDNLFVGGLPAGWGSRLFAGQIAPRDDIPVARLRAAGALIIGKTNTPELSLAGHTDNLVHGATGNPWAPALTPGGSSGGAVAAVAAGMAPLSIATDAGGSLRRPAAMAGVATLRPGIGRVPRRWGFPPLAQDFQTIGPIARCVADVRVAFELMADPALPPPAWPARQRLRAVDGIPGAPMDPDVRAAFAAALEAFAAMGHEVEIVSAPWNPDEVGALFGTLASAGVARVVTAHPGWEALVTPAIRAQAEAGLALSSADYVRAMDRIAVLRAELRDWMLAGHAVLTPAAATMPWPKAEPFPPEVDGCKAGPRAGAIFSTVLNLAGLPAAVVPCGPGARTGLPVGLQIAGGPGSEMPLLDLAAQFEAARPWRRLAPLEG</sequence>
<organism evidence="3 4">
    <name type="scientific">Falsiroseomonas selenitidurans</name>
    <dbReference type="NCBI Taxonomy" id="2716335"/>
    <lineage>
        <taxon>Bacteria</taxon>
        <taxon>Pseudomonadati</taxon>
        <taxon>Pseudomonadota</taxon>
        <taxon>Alphaproteobacteria</taxon>
        <taxon>Acetobacterales</taxon>
        <taxon>Roseomonadaceae</taxon>
        <taxon>Falsiroseomonas</taxon>
    </lineage>
</organism>
<protein>
    <submittedName>
        <fullName evidence="3">Amidase</fullName>
    </submittedName>
</protein>
<name>A0ABX1EAM0_9PROT</name>
<dbReference type="PANTHER" id="PTHR11895:SF7">
    <property type="entry name" value="GLUTAMYL-TRNA(GLN) AMIDOTRANSFERASE SUBUNIT A, MITOCHONDRIAL"/>
    <property type="match status" value="1"/>
</dbReference>
<gene>
    <name evidence="3" type="ORF">HEQ75_25640</name>
</gene>
<reference evidence="3 4" key="1">
    <citation type="submission" date="2020-03" db="EMBL/GenBank/DDBJ databases">
        <title>Roseomonas selenitidurans sp. nov. isolated from urban soil.</title>
        <authorList>
            <person name="Liu H."/>
        </authorList>
    </citation>
    <scope>NUCLEOTIDE SEQUENCE [LARGE SCALE GENOMIC DNA]</scope>
    <source>
        <strain evidence="3 4">BU-1</strain>
    </source>
</reference>
<accession>A0ABX1EAM0</accession>
<dbReference type="EMBL" id="JAAVNE010000073">
    <property type="protein sequence ID" value="NKC34265.1"/>
    <property type="molecule type" value="Genomic_DNA"/>
</dbReference>
<evidence type="ECO:0000313" key="3">
    <source>
        <dbReference type="EMBL" id="NKC34265.1"/>
    </source>
</evidence>
<dbReference type="PANTHER" id="PTHR11895">
    <property type="entry name" value="TRANSAMIDASE"/>
    <property type="match status" value="1"/>
</dbReference>
<dbReference type="SUPFAM" id="SSF75304">
    <property type="entry name" value="Amidase signature (AS) enzymes"/>
    <property type="match status" value="1"/>
</dbReference>
<dbReference type="RefSeq" id="WP_168034978.1">
    <property type="nucleotide sequence ID" value="NZ_JAAVNE010000073.1"/>
</dbReference>
<evidence type="ECO:0000313" key="4">
    <source>
        <dbReference type="Proteomes" id="UP000787635"/>
    </source>
</evidence>
<dbReference type="Proteomes" id="UP000787635">
    <property type="component" value="Unassembled WGS sequence"/>
</dbReference>
<dbReference type="Pfam" id="PF01425">
    <property type="entry name" value="Amidase"/>
    <property type="match status" value="1"/>
</dbReference>
<evidence type="ECO:0000256" key="1">
    <source>
        <dbReference type="ARBA" id="ARBA00009199"/>
    </source>
</evidence>
<dbReference type="InterPro" id="IPR023631">
    <property type="entry name" value="Amidase_dom"/>
</dbReference>
<dbReference type="InterPro" id="IPR036928">
    <property type="entry name" value="AS_sf"/>
</dbReference>
<comment type="caution">
    <text evidence="3">The sequence shown here is derived from an EMBL/GenBank/DDBJ whole genome shotgun (WGS) entry which is preliminary data.</text>
</comment>
<dbReference type="Gene3D" id="3.90.1300.10">
    <property type="entry name" value="Amidase signature (AS) domain"/>
    <property type="match status" value="1"/>
</dbReference>
<keyword evidence="4" id="KW-1185">Reference proteome</keyword>
<comment type="similarity">
    <text evidence="1">Belongs to the amidase family.</text>
</comment>
<feature type="domain" description="Amidase" evidence="2">
    <location>
        <begin position="27"/>
        <end position="437"/>
    </location>
</feature>